<keyword evidence="1" id="KW-0472">Membrane</keyword>
<accession>A0A2Y9C302</accession>
<keyword evidence="1" id="KW-0812">Transmembrane</keyword>
<dbReference type="EMBL" id="UETC01000014">
    <property type="protein sequence ID" value="SSA50622.1"/>
    <property type="molecule type" value="Genomic_DNA"/>
</dbReference>
<name>A0A2Y9C302_9RHOB</name>
<dbReference type="RefSeq" id="WP_170125509.1">
    <property type="nucleotide sequence ID" value="NZ_QGDJ01000014.1"/>
</dbReference>
<dbReference type="Proteomes" id="UP000251571">
    <property type="component" value="Unassembled WGS sequence"/>
</dbReference>
<evidence type="ECO:0000313" key="3">
    <source>
        <dbReference type="EMBL" id="SSA50622.1"/>
    </source>
</evidence>
<evidence type="ECO:0000313" key="4">
    <source>
        <dbReference type="Proteomes" id="UP000245839"/>
    </source>
</evidence>
<dbReference type="EMBL" id="QGDJ01000014">
    <property type="protein sequence ID" value="PWJ13296.1"/>
    <property type="molecule type" value="Genomic_DNA"/>
</dbReference>
<reference evidence="3 5" key="1">
    <citation type="submission" date="2016-10" db="EMBL/GenBank/DDBJ databases">
        <authorList>
            <person name="Cai Z."/>
        </authorList>
    </citation>
    <scope>NUCLEOTIDE SEQUENCE [LARGE SCALE GENOMIC DNA]</scope>
    <source>
        <strain evidence="3 5">DSM 25227</strain>
    </source>
</reference>
<reference evidence="2 4" key="2">
    <citation type="submission" date="2018-03" db="EMBL/GenBank/DDBJ databases">
        <title>Genomic Encyclopedia of Archaeal and Bacterial Type Strains, Phase II (KMG-II): from individual species to whole genera.</title>
        <authorList>
            <person name="Goeker M."/>
        </authorList>
    </citation>
    <scope>NUCLEOTIDE SEQUENCE [LARGE SCALE GENOMIC DNA]</scope>
    <source>
        <strain evidence="2 4">DSM 25227</strain>
    </source>
</reference>
<keyword evidence="4" id="KW-1185">Reference proteome</keyword>
<organism evidence="3 5">
    <name type="scientific">Jannaschia seohaensis</name>
    <dbReference type="NCBI Taxonomy" id="475081"/>
    <lineage>
        <taxon>Bacteria</taxon>
        <taxon>Pseudomonadati</taxon>
        <taxon>Pseudomonadota</taxon>
        <taxon>Alphaproteobacteria</taxon>
        <taxon>Rhodobacterales</taxon>
        <taxon>Roseobacteraceae</taxon>
        <taxon>Jannaschia</taxon>
    </lineage>
</organism>
<dbReference type="AlphaFoldDB" id="A0A2Y9C302"/>
<protein>
    <recommendedName>
        <fullName evidence="6">Acyltransferase</fullName>
    </recommendedName>
</protein>
<evidence type="ECO:0000256" key="1">
    <source>
        <dbReference type="SAM" id="Phobius"/>
    </source>
</evidence>
<dbReference type="Proteomes" id="UP000245839">
    <property type="component" value="Unassembled WGS sequence"/>
</dbReference>
<keyword evidence="1" id="KW-1133">Transmembrane helix</keyword>
<evidence type="ECO:0000313" key="5">
    <source>
        <dbReference type="Proteomes" id="UP000251571"/>
    </source>
</evidence>
<evidence type="ECO:0000313" key="2">
    <source>
        <dbReference type="EMBL" id="PWJ13296.1"/>
    </source>
</evidence>
<proteinExistence type="predicted"/>
<evidence type="ECO:0008006" key="6">
    <source>
        <dbReference type="Google" id="ProtNLM"/>
    </source>
</evidence>
<gene>
    <name evidence="2" type="ORF">BCF38_11459</name>
    <name evidence="3" type="ORF">SAMN05421539_11459</name>
</gene>
<sequence>MLPLITAAAGAIAGALYVRRKNGNGFDMAQYAAVWAVIGGLLGLLAIVLLTRV</sequence>
<feature type="transmembrane region" description="Helical" evidence="1">
    <location>
        <begin position="30"/>
        <end position="50"/>
    </location>
</feature>